<name>A0ABR4MT18_9PEZI</name>
<feature type="region of interest" description="Disordered" evidence="1">
    <location>
        <begin position="356"/>
        <end position="405"/>
    </location>
</feature>
<feature type="region of interest" description="Disordered" evidence="1">
    <location>
        <begin position="423"/>
        <end position="444"/>
    </location>
</feature>
<evidence type="ECO:0000313" key="3">
    <source>
        <dbReference type="Proteomes" id="UP001610728"/>
    </source>
</evidence>
<feature type="region of interest" description="Disordered" evidence="1">
    <location>
        <begin position="555"/>
        <end position="615"/>
    </location>
</feature>
<organism evidence="2 3">
    <name type="scientific">Ceratocystis lukuohia</name>
    <dbReference type="NCBI Taxonomy" id="2019550"/>
    <lineage>
        <taxon>Eukaryota</taxon>
        <taxon>Fungi</taxon>
        <taxon>Dikarya</taxon>
        <taxon>Ascomycota</taxon>
        <taxon>Pezizomycotina</taxon>
        <taxon>Sordariomycetes</taxon>
        <taxon>Hypocreomycetidae</taxon>
        <taxon>Microascales</taxon>
        <taxon>Ceratocystidaceae</taxon>
        <taxon>Ceratocystis</taxon>
    </lineage>
</organism>
<keyword evidence="3" id="KW-1185">Reference proteome</keyword>
<gene>
    <name evidence="2" type="ORF">HOO65_010785</name>
</gene>
<feature type="compositionally biased region" description="Low complexity" evidence="1">
    <location>
        <begin position="226"/>
        <end position="238"/>
    </location>
</feature>
<protein>
    <submittedName>
        <fullName evidence="2">Uncharacterized protein</fullName>
    </submittedName>
</protein>
<feature type="region of interest" description="Disordered" evidence="1">
    <location>
        <begin position="515"/>
        <end position="536"/>
    </location>
</feature>
<evidence type="ECO:0000256" key="1">
    <source>
        <dbReference type="SAM" id="MobiDB-lite"/>
    </source>
</evidence>
<dbReference type="EMBL" id="JABSNW010000001">
    <property type="protein sequence ID" value="KAL2891427.1"/>
    <property type="molecule type" value="Genomic_DNA"/>
</dbReference>
<feature type="compositionally biased region" description="Low complexity" evidence="1">
    <location>
        <begin position="99"/>
        <end position="127"/>
    </location>
</feature>
<accession>A0ABR4MT18</accession>
<feature type="compositionally biased region" description="Low complexity" evidence="1">
    <location>
        <begin position="39"/>
        <end position="51"/>
    </location>
</feature>
<comment type="caution">
    <text evidence="2">The sequence shown here is derived from an EMBL/GenBank/DDBJ whole genome shotgun (WGS) entry which is preliminary data.</text>
</comment>
<sequence>MMSAASFVHYNRRAQNLQRSHSRKHRRLDCNSHTLQPNSVFRSTSASSSPSPFYQQHKPQSAAAAAIATAPWPVSSPSASTNPSISTSSPLDYHNNTAPPSSLSLTPPPQHSSTESSSSSLSRPSSTPSFYPASINYWKSNYDQSQQPEPSPTFMSTIVSSPFQSCPQVTPDNMAPHDGVRSMTQPILMKLPGRSTPTSTTGPVQIPTKVQSDARNAKSVKRKSSTRSSRSMTSQTRPRPLDVHSPGAVPASVATLLAMTDIPKPRRHRSQRRSLEKDAMPLTVSSIIERVTDTELSFKLSKTSLDMLLLPPDEAHCELGSSMSIYDSDTGSTLGPRTDSLDSVPSLADSFVYGTPSSVGSSWGGCCKSERSVSRSRSRSNKQRPTRPSLEPISSPSGESEAHPLSKAVTIDELDFRIFSISHDDDSSSEAPKKPATTANPFPSMMRSAFKSNLTASLRAIRNAAKSISNINLSSIPPDDFLTRSIFAIDPKVPFTDERRPPVLEEEPSAALRRYLNPTSSARIEPRPASDTMATMQNPLRPYTASIQMQTYKVYKSRNGSRSAASATTRHSSSLSTAPSSPSSPTADNQAQTQTPSSQSSLSQPAGAMRQREIRENPDFIRVAVLEMAMRRNGKFDESHSGRARWTLPPRKPTRVCEVTIDGIPERWVPKVAA</sequence>
<dbReference type="RefSeq" id="XP_070862607.1">
    <property type="nucleotide sequence ID" value="XM_070999801.1"/>
</dbReference>
<feature type="region of interest" description="Disordered" evidence="1">
    <location>
        <begin position="190"/>
        <end position="278"/>
    </location>
</feature>
<feature type="compositionally biased region" description="Low complexity" evidence="1">
    <location>
        <begin position="62"/>
        <end position="90"/>
    </location>
</feature>
<proteinExistence type="predicted"/>
<feature type="compositionally biased region" description="Low complexity" evidence="1">
    <location>
        <begin position="192"/>
        <end position="203"/>
    </location>
</feature>
<dbReference type="GeneID" id="98115031"/>
<dbReference type="PANTHER" id="PTHR42051">
    <property type="entry name" value="MEIOTICALLY UP-REGULATED PROTEIN PB1A10.08"/>
    <property type="match status" value="1"/>
</dbReference>
<feature type="compositionally biased region" description="Basic residues" evidence="1">
    <location>
        <begin position="374"/>
        <end position="385"/>
    </location>
</feature>
<evidence type="ECO:0000313" key="2">
    <source>
        <dbReference type="EMBL" id="KAL2891427.1"/>
    </source>
</evidence>
<dbReference type="Proteomes" id="UP001610728">
    <property type="component" value="Unassembled WGS sequence"/>
</dbReference>
<reference evidence="2 3" key="1">
    <citation type="submission" date="2020-05" db="EMBL/GenBank/DDBJ databases">
        <title>Ceratocystis lukuohia genome.</title>
        <authorList>
            <person name="Harrington T.C."/>
            <person name="Kim K."/>
            <person name="Mayers C.G."/>
        </authorList>
    </citation>
    <scope>NUCLEOTIDE SEQUENCE [LARGE SCALE GENOMIC DNA]</scope>
    <source>
        <strain evidence="2 3">C4212</strain>
    </source>
</reference>
<feature type="compositionally biased region" description="Low complexity" evidence="1">
    <location>
        <begin position="557"/>
        <end position="606"/>
    </location>
</feature>
<feature type="region of interest" description="Disordered" evidence="1">
    <location>
        <begin position="1"/>
        <end position="127"/>
    </location>
</feature>
<dbReference type="PANTHER" id="PTHR42051:SF1">
    <property type="entry name" value="MEIOTICALLY UP-REGULATED PROTEIN PB1A10.08"/>
    <property type="match status" value="1"/>
</dbReference>
<dbReference type="InterPro" id="IPR034443">
    <property type="entry name" value="PB1A10.08"/>
</dbReference>